<accession>A0A7I7QYU7</accession>
<evidence type="ECO:0000259" key="2">
    <source>
        <dbReference type="PROSITE" id="PS50846"/>
    </source>
</evidence>
<keyword evidence="1" id="KW-0479">Metal-binding</keyword>
<keyword evidence="4" id="KW-1185">Reference proteome</keyword>
<evidence type="ECO:0000313" key="4">
    <source>
        <dbReference type="Proteomes" id="UP000467193"/>
    </source>
</evidence>
<dbReference type="CDD" id="cd00371">
    <property type="entry name" value="HMA"/>
    <property type="match status" value="1"/>
</dbReference>
<dbReference type="Proteomes" id="UP000467193">
    <property type="component" value="Chromosome"/>
</dbReference>
<evidence type="ECO:0000256" key="1">
    <source>
        <dbReference type="ARBA" id="ARBA00022723"/>
    </source>
</evidence>
<dbReference type="InterPro" id="IPR017969">
    <property type="entry name" value="Heavy-metal-associated_CS"/>
</dbReference>
<dbReference type="SUPFAM" id="SSF55008">
    <property type="entry name" value="HMA, heavy metal-associated domain"/>
    <property type="match status" value="1"/>
</dbReference>
<dbReference type="EMBL" id="AP022588">
    <property type="protein sequence ID" value="BBY31559.1"/>
    <property type="molecule type" value="Genomic_DNA"/>
</dbReference>
<organism evidence="3 4">
    <name type="scientific">Mycolicibacterium sediminis</name>
    <dbReference type="NCBI Taxonomy" id="1286180"/>
    <lineage>
        <taxon>Bacteria</taxon>
        <taxon>Bacillati</taxon>
        <taxon>Actinomycetota</taxon>
        <taxon>Actinomycetes</taxon>
        <taxon>Mycobacteriales</taxon>
        <taxon>Mycobacteriaceae</taxon>
        <taxon>Mycolicibacterium</taxon>
    </lineage>
</organism>
<dbReference type="KEGG" id="msei:MSEDJ_56550"/>
<evidence type="ECO:0000313" key="3">
    <source>
        <dbReference type="EMBL" id="BBY31559.1"/>
    </source>
</evidence>
<proteinExistence type="predicted"/>
<dbReference type="InterPro" id="IPR006121">
    <property type="entry name" value="HMA_dom"/>
</dbReference>
<sequence>MTNLDLREPLPLLETGNSSCGCCAPRTTSGPTTTTPDPETEDSIVTVFAVTGMTCGHCVTAVTEEISAVPGVTDVAVDLKPGATSTVRVTSTAGVTGEQIAAALDEAGDYHLATD</sequence>
<gene>
    <name evidence="3" type="ORF">MSEDJ_56550</name>
</gene>
<dbReference type="PROSITE" id="PS50846">
    <property type="entry name" value="HMA_2"/>
    <property type="match status" value="1"/>
</dbReference>
<dbReference type="InterPro" id="IPR036163">
    <property type="entry name" value="HMA_dom_sf"/>
</dbReference>
<dbReference type="GO" id="GO:0046872">
    <property type="term" value="F:metal ion binding"/>
    <property type="evidence" value="ECO:0007669"/>
    <property type="project" value="UniProtKB-KW"/>
</dbReference>
<dbReference type="AlphaFoldDB" id="A0A7I7QYU7"/>
<protein>
    <recommendedName>
        <fullName evidence="2">HMA domain-containing protein</fullName>
    </recommendedName>
</protein>
<feature type="domain" description="HMA" evidence="2">
    <location>
        <begin position="44"/>
        <end position="113"/>
    </location>
</feature>
<name>A0A7I7QYU7_9MYCO</name>
<dbReference type="Pfam" id="PF00403">
    <property type="entry name" value="HMA"/>
    <property type="match status" value="1"/>
</dbReference>
<dbReference type="PROSITE" id="PS01047">
    <property type="entry name" value="HMA_1"/>
    <property type="match status" value="1"/>
</dbReference>
<dbReference type="RefSeq" id="WP_163801027.1">
    <property type="nucleotide sequence ID" value="NZ_AP022588.1"/>
</dbReference>
<dbReference type="Gene3D" id="3.30.70.100">
    <property type="match status" value="1"/>
</dbReference>
<reference evidence="3 4" key="1">
    <citation type="journal article" date="2019" name="Emerg. Microbes Infect.">
        <title>Comprehensive subspecies identification of 175 nontuberculous mycobacteria species based on 7547 genomic profiles.</title>
        <authorList>
            <person name="Matsumoto Y."/>
            <person name="Kinjo T."/>
            <person name="Motooka D."/>
            <person name="Nabeya D."/>
            <person name="Jung N."/>
            <person name="Uechi K."/>
            <person name="Horii T."/>
            <person name="Iida T."/>
            <person name="Fujita J."/>
            <person name="Nakamura S."/>
        </authorList>
    </citation>
    <scope>NUCLEOTIDE SEQUENCE [LARGE SCALE GENOMIC DNA]</scope>
    <source>
        <strain evidence="3 4">JCM 17899</strain>
    </source>
</reference>